<dbReference type="PROSITE" id="PS50006">
    <property type="entry name" value="FHA_DOMAIN"/>
    <property type="match status" value="1"/>
</dbReference>
<dbReference type="Gene3D" id="2.60.200.20">
    <property type="match status" value="1"/>
</dbReference>
<keyword evidence="3" id="KW-1185">Reference proteome</keyword>
<accession>A0A5C1ARB0</accession>
<feature type="domain" description="FHA" evidence="1">
    <location>
        <begin position="82"/>
        <end position="132"/>
    </location>
</feature>
<dbReference type="SUPFAM" id="SSF49879">
    <property type="entry name" value="SMAD/FHA domain"/>
    <property type="match status" value="1"/>
</dbReference>
<dbReference type="InterPro" id="IPR050923">
    <property type="entry name" value="Cell_Proc_Reg/RNA_Proc"/>
</dbReference>
<name>A0A5C1ARB0_9BACT</name>
<reference evidence="3" key="1">
    <citation type="submission" date="2019-08" db="EMBL/GenBank/DDBJ databases">
        <title>Limnoglobus roseus gen. nov., sp. nov., a novel freshwater planctomycete with a giant genome from the family Gemmataceae.</title>
        <authorList>
            <person name="Kulichevskaya I.S."/>
            <person name="Naumoff D.G."/>
            <person name="Miroshnikov K."/>
            <person name="Ivanova A."/>
            <person name="Philippov D.A."/>
            <person name="Hakobyan A."/>
            <person name="Rijpstra I.C."/>
            <person name="Sinninghe Damste J.S."/>
            <person name="Liesack W."/>
            <person name="Dedysh S.N."/>
        </authorList>
    </citation>
    <scope>NUCLEOTIDE SEQUENCE [LARGE SCALE GENOMIC DNA]</scope>
    <source>
        <strain evidence="3">PX52</strain>
    </source>
</reference>
<sequence length="165" mass="17803">MSDHLHSIHLNENPRRELFRQARIQLEGACGLPTLLGSVPTPSADVDLEAVTRSIAPMAPGGPCHFQLKDGEQFHPLTVGVNTVGRLPDNSVVIRDEHVSRRHCAVVVHTSGQCEVHDIASKNGTLLNGKKIAGPTRLRPGDQITLCTKKLMFVAEPTDGPKVAS</sequence>
<proteinExistence type="predicted"/>
<evidence type="ECO:0000259" key="1">
    <source>
        <dbReference type="PROSITE" id="PS50006"/>
    </source>
</evidence>
<dbReference type="InterPro" id="IPR000253">
    <property type="entry name" value="FHA_dom"/>
</dbReference>
<protein>
    <submittedName>
        <fullName evidence="2">FHA domain-containing protein</fullName>
    </submittedName>
</protein>
<dbReference type="AlphaFoldDB" id="A0A5C1ARB0"/>
<dbReference type="PANTHER" id="PTHR23308">
    <property type="entry name" value="NUCLEAR INHIBITOR OF PROTEIN PHOSPHATASE-1"/>
    <property type="match status" value="1"/>
</dbReference>
<evidence type="ECO:0000313" key="2">
    <source>
        <dbReference type="EMBL" id="QEL19734.1"/>
    </source>
</evidence>
<dbReference type="Proteomes" id="UP000324974">
    <property type="component" value="Chromosome"/>
</dbReference>
<dbReference type="KEGG" id="lrs:PX52LOC_06813"/>
<dbReference type="RefSeq" id="WP_168219363.1">
    <property type="nucleotide sequence ID" value="NZ_CP042425.1"/>
</dbReference>
<evidence type="ECO:0000313" key="3">
    <source>
        <dbReference type="Proteomes" id="UP000324974"/>
    </source>
</evidence>
<dbReference type="EMBL" id="CP042425">
    <property type="protein sequence ID" value="QEL19734.1"/>
    <property type="molecule type" value="Genomic_DNA"/>
</dbReference>
<dbReference type="SMART" id="SM00240">
    <property type="entry name" value="FHA"/>
    <property type="match status" value="1"/>
</dbReference>
<dbReference type="InterPro" id="IPR008984">
    <property type="entry name" value="SMAD_FHA_dom_sf"/>
</dbReference>
<dbReference type="Pfam" id="PF00498">
    <property type="entry name" value="FHA"/>
    <property type="match status" value="1"/>
</dbReference>
<dbReference type="CDD" id="cd00060">
    <property type="entry name" value="FHA"/>
    <property type="match status" value="1"/>
</dbReference>
<gene>
    <name evidence="2" type="ORF">PX52LOC_06813</name>
</gene>
<organism evidence="2 3">
    <name type="scientific">Limnoglobus roseus</name>
    <dbReference type="NCBI Taxonomy" id="2598579"/>
    <lineage>
        <taxon>Bacteria</taxon>
        <taxon>Pseudomonadati</taxon>
        <taxon>Planctomycetota</taxon>
        <taxon>Planctomycetia</taxon>
        <taxon>Gemmatales</taxon>
        <taxon>Gemmataceae</taxon>
        <taxon>Limnoglobus</taxon>
    </lineage>
</organism>